<accession>A0A1M6R0K9</accession>
<name>A0A1M6R0K9_9BACT</name>
<protein>
    <submittedName>
        <fullName evidence="1">Uncharacterized protein</fullName>
    </submittedName>
</protein>
<sequence>MEDTDLVASLIPAIEQQLESPETPFVKKTYERLMKDEETDEEDVLYMMAICLADESNRMFIDKRDFDIARYKELLDALPEIPQG</sequence>
<dbReference type="STRING" id="1123071.SAMN02745181_3516"/>
<keyword evidence="2" id="KW-1185">Reference proteome</keyword>
<dbReference type="OrthoDB" id="7025577at2"/>
<dbReference type="EMBL" id="FQYR01000007">
    <property type="protein sequence ID" value="SHK26025.1"/>
    <property type="molecule type" value="Genomic_DNA"/>
</dbReference>
<dbReference type="RefSeq" id="WP_143185070.1">
    <property type="nucleotide sequence ID" value="NZ_FQYR01000007.1"/>
</dbReference>
<gene>
    <name evidence="1" type="ORF">SAMN02745181_3516</name>
</gene>
<reference evidence="1 2" key="1">
    <citation type="submission" date="2016-11" db="EMBL/GenBank/DDBJ databases">
        <authorList>
            <person name="Jaros S."/>
            <person name="Januszkiewicz K."/>
            <person name="Wedrychowicz H."/>
        </authorList>
    </citation>
    <scope>NUCLEOTIDE SEQUENCE [LARGE SCALE GENOMIC DNA]</scope>
    <source>
        <strain evidence="1 2">DSM 18772</strain>
    </source>
</reference>
<evidence type="ECO:0000313" key="1">
    <source>
        <dbReference type="EMBL" id="SHK26025.1"/>
    </source>
</evidence>
<organism evidence="1 2">
    <name type="scientific">Rubritalea squalenifaciens DSM 18772</name>
    <dbReference type="NCBI Taxonomy" id="1123071"/>
    <lineage>
        <taxon>Bacteria</taxon>
        <taxon>Pseudomonadati</taxon>
        <taxon>Verrucomicrobiota</taxon>
        <taxon>Verrucomicrobiia</taxon>
        <taxon>Verrucomicrobiales</taxon>
        <taxon>Rubritaleaceae</taxon>
        <taxon>Rubritalea</taxon>
    </lineage>
</organism>
<proteinExistence type="predicted"/>
<dbReference type="Proteomes" id="UP000184510">
    <property type="component" value="Unassembled WGS sequence"/>
</dbReference>
<dbReference type="InParanoid" id="A0A1M6R0K9"/>
<evidence type="ECO:0000313" key="2">
    <source>
        <dbReference type="Proteomes" id="UP000184510"/>
    </source>
</evidence>
<dbReference type="AlphaFoldDB" id="A0A1M6R0K9"/>